<dbReference type="Proteomes" id="UP000054560">
    <property type="component" value="Unassembled WGS sequence"/>
</dbReference>
<feature type="compositionally biased region" description="Polar residues" evidence="5">
    <location>
        <begin position="498"/>
        <end position="514"/>
    </location>
</feature>
<dbReference type="InterPro" id="IPR009057">
    <property type="entry name" value="Homeodomain-like_sf"/>
</dbReference>
<feature type="region of interest" description="Disordered" evidence="5">
    <location>
        <begin position="425"/>
        <end position="535"/>
    </location>
</feature>
<feature type="compositionally biased region" description="Low complexity" evidence="5">
    <location>
        <begin position="447"/>
        <end position="467"/>
    </location>
</feature>
<organism evidence="7 8">
    <name type="scientific">Sphaeroforma arctica JP610</name>
    <dbReference type="NCBI Taxonomy" id="667725"/>
    <lineage>
        <taxon>Eukaryota</taxon>
        <taxon>Ichthyosporea</taxon>
        <taxon>Ichthyophonida</taxon>
        <taxon>Sphaeroforma</taxon>
    </lineage>
</organism>
<evidence type="ECO:0000313" key="8">
    <source>
        <dbReference type="Proteomes" id="UP000054560"/>
    </source>
</evidence>
<keyword evidence="2 4" id="KW-0371">Homeobox</keyword>
<keyword evidence="1 4" id="KW-0238">DNA-binding</keyword>
<dbReference type="Pfam" id="PF05920">
    <property type="entry name" value="Homeobox_KN"/>
    <property type="match status" value="3"/>
</dbReference>
<reference evidence="7 8" key="1">
    <citation type="submission" date="2011-02" db="EMBL/GenBank/DDBJ databases">
        <title>The Genome Sequence of Sphaeroforma arctica JP610.</title>
        <authorList>
            <consortium name="The Broad Institute Genome Sequencing Platform"/>
            <person name="Russ C."/>
            <person name="Cuomo C."/>
            <person name="Young S.K."/>
            <person name="Zeng Q."/>
            <person name="Gargeya S."/>
            <person name="Alvarado L."/>
            <person name="Berlin A."/>
            <person name="Chapman S.B."/>
            <person name="Chen Z."/>
            <person name="Freedman E."/>
            <person name="Gellesch M."/>
            <person name="Goldberg J."/>
            <person name="Griggs A."/>
            <person name="Gujja S."/>
            <person name="Heilman E."/>
            <person name="Heiman D."/>
            <person name="Howarth C."/>
            <person name="Mehta T."/>
            <person name="Neiman D."/>
            <person name="Pearson M."/>
            <person name="Roberts A."/>
            <person name="Saif S."/>
            <person name="Shea T."/>
            <person name="Shenoy N."/>
            <person name="Sisk P."/>
            <person name="Stolte C."/>
            <person name="Sykes S."/>
            <person name="White J."/>
            <person name="Yandava C."/>
            <person name="Burger G."/>
            <person name="Gray M.W."/>
            <person name="Holland P.W.H."/>
            <person name="King N."/>
            <person name="Lang F.B.F."/>
            <person name="Roger A.J."/>
            <person name="Ruiz-Trillo I."/>
            <person name="Haas B."/>
            <person name="Nusbaum C."/>
            <person name="Birren B."/>
        </authorList>
    </citation>
    <scope>NUCLEOTIDE SEQUENCE [LARGE SCALE GENOMIC DNA]</scope>
    <source>
        <strain evidence="7 8">JP610</strain>
    </source>
</reference>
<accession>A0A0L0FZ31</accession>
<dbReference type="GO" id="GO:0006355">
    <property type="term" value="P:regulation of DNA-templated transcription"/>
    <property type="evidence" value="ECO:0007669"/>
    <property type="project" value="InterPro"/>
</dbReference>
<keyword evidence="3 4" id="KW-0539">Nucleus</keyword>
<name>A0A0L0FZ31_9EUKA</name>
<dbReference type="InterPro" id="IPR008422">
    <property type="entry name" value="KN_HD"/>
</dbReference>
<dbReference type="PANTHER" id="PTHR11850">
    <property type="entry name" value="HOMEOBOX PROTEIN TRANSCRIPTION FACTORS"/>
    <property type="match status" value="1"/>
</dbReference>
<dbReference type="PROSITE" id="PS50071">
    <property type="entry name" value="HOMEOBOX_2"/>
    <property type="match status" value="3"/>
</dbReference>
<feature type="domain" description="Homeobox" evidence="6">
    <location>
        <begin position="29"/>
        <end position="87"/>
    </location>
</feature>
<comment type="subcellular location">
    <subcellularLocation>
        <location evidence="4">Nucleus</location>
    </subcellularLocation>
</comment>
<feature type="region of interest" description="Disordered" evidence="5">
    <location>
        <begin position="171"/>
        <end position="216"/>
    </location>
</feature>
<dbReference type="GO" id="GO:0005634">
    <property type="term" value="C:nucleus"/>
    <property type="evidence" value="ECO:0007669"/>
    <property type="project" value="UniProtKB-SubCell"/>
</dbReference>
<evidence type="ECO:0000256" key="4">
    <source>
        <dbReference type="PROSITE-ProRule" id="PRU00108"/>
    </source>
</evidence>
<dbReference type="RefSeq" id="XP_014155130.1">
    <property type="nucleotide sequence ID" value="XM_014299655.1"/>
</dbReference>
<evidence type="ECO:0000256" key="1">
    <source>
        <dbReference type="ARBA" id="ARBA00023125"/>
    </source>
</evidence>
<sequence>MVCDKCTTVALSTEGSEASPATLGVSLVKRNTQRRSTTRVLKAWLRDHHDKPYPTAREKDLLTQQTGLSLTQINYWFTNARRRYLPKMSLMTDGSSEIATRTSSSPDSIHMQNGEIVDGSSLVALAAPAEVGKSQALVPTSSLTALAAPGDITAKSESNTVTMANTTNALPGAPSASALPNPTITSTCTGTHTTTTATRANADTTAGQSGPNGEAKCKCCDKDTNELEKTMLDFIVKCNAMRSLDGRPGEAGSEDGKRKGGNRANPATTRILREWLNEHYQHPYPDADEKEELCKKTGMTIIQVNYWFVNARRRYLPKSSKTQSAINSHKAQTTEALMQQYRDALPGVSGVSASGTDRGQPLSTGQYDVHLASTTEGLISLSDTQAVNCVVTLPPHPVYPMSRGSAGLGLVGMGMGMGLDLNRVDAKGPETASPEALALNGTNASVSPPLGESSTGGTTSPGNNPNSAQPQPRVDVHALAPPPDHVQAQAQAHAQLRENAQSQENTQAHAASDSSGKRKLESMAESAGGDDTDEEDLSALVADEAHVHTLTDIHAQAHTTDTAKRHHSAGSYDGMIALSGGGHVGEESHAQNNARAQAQAQAQARAHAQAQHAHSLALAHASMQGLGMSALSHPGLGMGFNSGMDLNVLPLPVSADGMMGVSSLNANVASASDSALFGNSVRINHEMAEGAKVMSKGPTSKSGMSKKNSDSSKVLTTNLLKGWLREHSSNPYPDSAEKSQLREKTGMSMTQINYWFTNARRRYLPQIQNEKNRADEKTAGVEAS</sequence>
<dbReference type="GeneID" id="25906944"/>
<protein>
    <recommendedName>
        <fullName evidence="6">Homeobox domain-containing protein</fullName>
    </recommendedName>
</protein>
<dbReference type="OrthoDB" id="10056939at2759"/>
<dbReference type="SUPFAM" id="SSF46689">
    <property type="entry name" value="Homeodomain-like"/>
    <property type="match status" value="3"/>
</dbReference>
<evidence type="ECO:0000256" key="3">
    <source>
        <dbReference type="ARBA" id="ARBA00023242"/>
    </source>
</evidence>
<feature type="domain" description="Homeobox" evidence="6">
    <location>
        <begin position="255"/>
        <end position="318"/>
    </location>
</feature>
<evidence type="ECO:0000259" key="6">
    <source>
        <dbReference type="PROSITE" id="PS50071"/>
    </source>
</evidence>
<feature type="DNA-binding region" description="Homeobox" evidence="4">
    <location>
        <begin position="705"/>
        <end position="767"/>
    </location>
</feature>
<evidence type="ECO:0000256" key="2">
    <source>
        <dbReference type="ARBA" id="ARBA00023155"/>
    </source>
</evidence>
<keyword evidence="8" id="KW-1185">Reference proteome</keyword>
<feature type="compositionally biased region" description="Basic and acidic residues" evidence="5">
    <location>
        <begin position="244"/>
        <end position="258"/>
    </location>
</feature>
<feature type="DNA-binding region" description="Homeobox" evidence="4">
    <location>
        <begin position="31"/>
        <end position="88"/>
    </location>
</feature>
<dbReference type="STRING" id="667725.A0A0L0FZ31"/>
<dbReference type="Gene3D" id="1.10.10.60">
    <property type="entry name" value="Homeodomain-like"/>
    <property type="match status" value="3"/>
</dbReference>
<dbReference type="EMBL" id="KQ242055">
    <property type="protein sequence ID" value="KNC81228.1"/>
    <property type="molecule type" value="Genomic_DNA"/>
</dbReference>
<dbReference type="InterPro" id="IPR001356">
    <property type="entry name" value="HD"/>
</dbReference>
<gene>
    <name evidence="7" type="ORF">SARC_06440</name>
</gene>
<dbReference type="AlphaFoldDB" id="A0A0L0FZ31"/>
<feature type="region of interest" description="Disordered" evidence="5">
    <location>
        <begin position="573"/>
        <end position="615"/>
    </location>
</feature>
<feature type="region of interest" description="Disordered" evidence="5">
    <location>
        <begin position="243"/>
        <end position="265"/>
    </location>
</feature>
<dbReference type="InterPro" id="IPR050224">
    <property type="entry name" value="TALE_homeobox"/>
</dbReference>
<dbReference type="GO" id="GO:0003677">
    <property type="term" value="F:DNA binding"/>
    <property type="evidence" value="ECO:0007669"/>
    <property type="project" value="UniProtKB-UniRule"/>
</dbReference>
<evidence type="ECO:0000256" key="5">
    <source>
        <dbReference type="SAM" id="MobiDB-lite"/>
    </source>
</evidence>
<dbReference type="SMART" id="SM00389">
    <property type="entry name" value="HOX"/>
    <property type="match status" value="3"/>
</dbReference>
<feature type="domain" description="Homeobox" evidence="6">
    <location>
        <begin position="703"/>
        <end position="766"/>
    </location>
</feature>
<dbReference type="eggNOG" id="KOG0773">
    <property type="taxonomic scope" value="Eukaryota"/>
</dbReference>
<feature type="region of interest" description="Disordered" evidence="5">
    <location>
        <begin position="691"/>
        <end position="711"/>
    </location>
</feature>
<feature type="compositionally biased region" description="Low complexity" evidence="5">
    <location>
        <begin position="171"/>
        <end position="206"/>
    </location>
</feature>
<feature type="compositionally biased region" description="Low complexity" evidence="5">
    <location>
        <begin position="590"/>
        <end position="615"/>
    </location>
</feature>
<evidence type="ECO:0000313" key="7">
    <source>
        <dbReference type="EMBL" id="KNC81228.1"/>
    </source>
</evidence>
<feature type="DNA-binding region" description="Homeobox" evidence="4">
    <location>
        <begin position="257"/>
        <end position="319"/>
    </location>
</feature>
<dbReference type="CDD" id="cd00086">
    <property type="entry name" value="homeodomain"/>
    <property type="match status" value="3"/>
</dbReference>
<feature type="compositionally biased region" description="Polar residues" evidence="5">
    <location>
        <begin position="697"/>
        <end position="711"/>
    </location>
</feature>
<proteinExistence type="predicted"/>